<name>A0ABT0BAB6_9SPHN</name>
<comment type="caution">
    <text evidence="2">The sequence shown here is derived from an EMBL/GenBank/DDBJ whole genome shotgun (WGS) entry which is preliminary data.</text>
</comment>
<organism evidence="2 3">
    <name type="scientific">Novosphingobium organovorum</name>
    <dbReference type="NCBI Taxonomy" id="2930092"/>
    <lineage>
        <taxon>Bacteria</taxon>
        <taxon>Pseudomonadati</taxon>
        <taxon>Pseudomonadota</taxon>
        <taxon>Alphaproteobacteria</taxon>
        <taxon>Sphingomonadales</taxon>
        <taxon>Sphingomonadaceae</taxon>
        <taxon>Novosphingobium</taxon>
    </lineage>
</organism>
<dbReference type="Pfam" id="PF03729">
    <property type="entry name" value="DUF308"/>
    <property type="match status" value="1"/>
</dbReference>
<protein>
    <submittedName>
        <fullName evidence="2">DUF308 domain-containing protein</fullName>
    </submittedName>
</protein>
<keyword evidence="1" id="KW-0812">Transmembrane</keyword>
<accession>A0ABT0BAB6</accession>
<keyword evidence="3" id="KW-1185">Reference proteome</keyword>
<evidence type="ECO:0000313" key="3">
    <source>
        <dbReference type="Proteomes" id="UP001162881"/>
    </source>
</evidence>
<evidence type="ECO:0000313" key="2">
    <source>
        <dbReference type="EMBL" id="MCJ2182002.1"/>
    </source>
</evidence>
<feature type="transmembrane region" description="Helical" evidence="1">
    <location>
        <begin position="145"/>
        <end position="163"/>
    </location>
</feature>
<dbReference type="InterPro" id="IPR052712">
    <property type="entry name" value="Acid_resist_chaperone_HdeD"/>
</dbReference>
<dbReference type="PANTHER" id="PTHR34989:SF1">
    <property type="entry name" value="PROTEIN HDED"/>
    <property type="match status" value="1"/>
</dbReference>
<dbReference type="EMBL" id="JALHLF010000010">
    <property type="protein sequence ID" value="MCJ2182002.1"/>
    <property type="molecule type" value="Genomic_DNA"/>
</dbReference>
<proteinExistence type="predicted"/>
<keyword evidence="1" id="KW-0472">Membrane</keyword>
<reference evidence="2" key="1">
    <citation type="submission" date="2022-03" db="EMBL/GenBank/DDBJ databases">
        <title>Identification of a novel bacterium isolated from mangrove sediments.</title>
        <authorList>
            <person name="Pan X."/>
        </authorList>
    </citation>
    <scope>NUCLEOTIDE SEQUENCE</scope>
    <source>
        <strain evidence="2">B1949</strain>
    </source>
</reference>
<feature type="transmembrane region" description="Helical" evidence="1">
    <location>
        <begin position="55"/>
        <end position="76"/>
    </location>
</feature>
<sequence length="196" mass="20764">MQRERIDPALTPDLANDRLVEAFERAPGKTWGWVLAYGLLLLLFALVVVTNPLVAGVATGLMVGLVLVLYGVAAVVAGATSLSQRARWLEVGLGVLALIAGVFALADPVAGALSLVWAMGVWLLVAGVIQLLWARRARHDRGWRLLLGVLDVVLGLILLVAPAGAGLAFLAAIVMVSFVVRGVFLVMLALDLRRMA</sequence>
<dbReference type="RefSeq" id="WP_244017475.1">
    <property type="nucleotide sequence ID" value="NZ_JALHLF010000010.1"/>
</dbReference>
<keyword evidence="1" id="KW-1133">Transmembrane helix</keyword>
<feature type="transmembrane region" description="Helical" evidence="1">
    <location>
        <begin position="88"/>
        <end position="106"/>
    </location>
</feature>
<gene>
    <name evidence="2" type="ORF">MTR62_04695</name>
</gene>
<feature type="transmembrane region" description="Helical" evidence="1">
    <location>
        <begin position="112"/>
        <end position="133"/>
    </location>
</feature>
<dbReference type="InterPro" id="IPR005325">
    <property type="entry name" value="DUF308_memb"/>
</dbReference>
<dbReference type="Proteomes" id="UP001162881">
    <property type="component" value="Unassembled WGS sequence"/>
</dbReference>
<feature type="transmembrane region" description="Helical" evidence="1">
    <location>
        <begin position="169"/>
        <end position="190"/>
    </location>
</feature>
<dbReference type="PANTHER" id="PTHR34989">
    <property type="entry name" value="PROTEIN HDED"/>
    <property type="match status" value="1"/>
</dbReference>
<evidence type="ECO:0000256" key="1">
    <source>
        <dbReference type="SAM" id="Phobius"/>
    </source>
</evidence>
<feature type="transmembrane region" description="Helical" evidence="1">
    <location>
        <begin position="31"/>
        <end position="49"/>
    </location>
</feature>